<dbReference type="Gene3D" id="3.40.462.10">
    <property type="entry name" value="FAD-linked oxidases, C-terminal domain"/>
    <property type="match status" value="1"/>
</dbReference>
<dbReference type="GO" id="GO:0071949">
    <property type="term" value="F:FAD binding"/>
    <property type="evidence" value="ECO:0007669"/>
    <property type="project" value="InterPro"/>
</dbReference>
<dbReference type="GO" id="GO:0019139">
    <property type="term" value="F:cytokinin dehydrogenase activity"/>
    <property type="evidence" value="ECO:0007669"/>
    <property type="project" value="InterPro"/>
</dbReference>
<proteinExistence type="inferred from homology"/>
<evidence type="ECO:0000256" key="1">
    <source>
        <dbReference type="ARBA" id="ARBA00001974"/>
    </source>
</evidence>
<keyword evidence="3" id="KW-0285">Flavoprotein</keyword>
<dbReference type="Gene3D" id="3.30.43.10">
    <property type="entry name" value="Uridine Diphospho-n-acetylenolpyruvylglucosamine Reductase, domain 2"/>
    <property type="match status" value="2"/>
</dbReference>
<evidence type="ECO:0000313" key="7">
    <source>
        <dbReference type="EMBL" id="MBB0243240.1"/>
    </source>
</evidence>
<dbReference type="SUPFAM" id="SSF56176">
    <property type="entry name" value="FAD-binding/transporter-associated domain-like"/>
    <property type="match status" value="1"/>
</dbReference>
<keyword evidence="8" id="KW-1185">Reference proteome</keyword>
<dbReference type="InterPro" id="IPR016164">
    <property type="entry name" value="FAD-linked_Oxase-like_C"/>
</dbReference>
<keyword evidence="4" id="KW-0274">FAD</keyword>
<dbReference type="InterPro" id="IPR016170">
    <property type="entry name" value="Cytok_DH_C_sf"/>
</dbReference>
<dbReference type="InterPro" id="IPR016167">
    <property type="entry name" value="FAD-bd_PCMH_sub1"/>
</dbReference>
<keyword evidence="5" id="KW-0560">Oxidoreductase</keyword>
<dbReference type="Proteomes" id="UP000538929">
    <property type="component" value="Unassembled WGS sequence"/>
</dbReference>
<accession>A0A7W3TB12</accession>
<evidence type="ECO:0000256" key="5">
    <source>
        <dbReference type="ARBA" id="ARBA00023002"/>
    </source>
</evidence>
<dbReference type="PANTHER" id="PTHR13878:SF53">
    <property type="entry name" value="CYTOKININ DEHYDROGENASE 6"/>
    <property type="match status" value="1"/>
</dbReference>
<dbReference type="InterPro" id="IPR036318">
    <property type="entry name" value="FAD-bd_PCMH-like_sf"/>
</dbReference>
<evidence type="ECO:0000259" key="6">
    <source>
        <dbReference type="PROSITE" id="PS51387"/>
    </source>
</evidence>
<dbReference type="PROSITE" id="PS51387">
    <property type="entry name" value="FAD_PCMH"/>
    <property type="match status" value="1"/>
</dbReference>
<comment type="similarity">
    <text evidence="2">Belongs to the oxygen-dependent FAD-linked oxidoreductase family.</text>
</comment>
<organism evidence="7 8">
    <name type="scientific">Streptomyces alkaliphilus</name>
    <dbReference type="NCBI Taxonomy" id="1472722"/>
    <lineage>
        <taxon>Bacteria</taxon>
        <taxon>Bacillati</taxon>
        <taxon>Actinomycetota</taxon>
        <taxon>Actinomycetes</taxon>
        <taxon>Kitasatosporales</taxon>
        <taxon>Streptomycetaceae</taxon>
        <taxon>Streptomyces</taxon>
    </lineage>
</organism>
<reference evidence="8" key="1">
    <citation type="submission" date="2019-10" db="EMBL/GenBank/DDBJ databases">
        <title>Streptomyces sp. nov., a novel actinobacterium isolated from alkaline environment.</title>
        <authorList>
            <person name="Golinska P."/>
        </authorList>
    </citation>
    <scope>NUCLEOTIDE SEQUENCE [LARGE SCALE GENOMIC DNA]</scope>
    <source>
        <strain evidence="8">DSM 42118</strain>
    </source>
</reference>
<dbReference type="InterPro" id="IPR006094">
    <property type="entry name" value="Oxid_FAD_bind_N"/>
</dbReference>
<dbReference type="RefSeq" id="WP_182604944.1">
    <property type="nucleotide sequence ID" value="NZ_VKHT01000054.1"/>
</dbReference>
<dbReference type="InterPro" id="IPR015345">
    <property type="entry name" value="Cytokinin_DH_FAD/cytokin-bd"/>
</dbReference>
<dbReference type="PANTHER" id="PTHR13878">
    <property type="entry name" value="GULONOLACTONE OXIDASE"/>
    <property type="match status" value="1"/>
</dbReference>
<dbReference type="GO" id="GO:0009690">
    <property type="term" value="P:cytokinin metabolic process"/>
    <property type="evidence" value="ECO:0007669"/>
    <property type="project" value="InterPro"/>
</dbReference>
<comment type="caution">
    <text evidence="7">The sequence shown here is derived from an EMBL/GenBank/DDBJ whole genome shotgun (WGS) entry which is preliminary data.</text>
</comment>
<dbReference type="EMBL" id="VKHT01000054">
    <property type="protein sequence ID" value="MBB0243240.1"/>
    <property type="molecule type" value="Genomic_DNA"/>
</dbReference>
<name>A0A7W3TB12_9ACTN</name>
<protein>
    <submittedName>
        <fullName evidence="7">FAD-binding protein</fullName>
    </submittedName>
</protein>
<dbReference type="Pfam" id="PF09265">
    <property type="entry name" value="Cytokin-bind"/>
    <property type="match status" value="1"/>
</dbReference>
<dbReference type="Gene3D" id="3.30.465.10">
    <property type="match status" value="1"/>
</dbReference>
<dbReference type="PROSITE" id="PS51318">
    <property type="entry name" value="TAT"/>
    <property type="match status" value="1"/>
</dbReference>
<dbReference type="InterPro" id="IPR016166">
    <property type="entry name" value="FAD-bd_PCMH"/>
</dbReference>
<dbReference type="Pfam" id="PF01565">
    <property type="entry name" value="FAD_binding_4"/>
    <property type="match status" value="1"/>
</dbReference>
<dbReference type="InterPro" id="IPR016169">
    <property type="entry name" value="FAD-bd_PCMH_sub2"/>
</dbReference>
<comment type="cofactor">
    <cofactor evidence="1">
        <name>FAD</name>
        <dbReference type="ChEBI" id="CHEBI:57692"/>
    </cofactor>
</comment>
<evidence type="ECO:0000256" key="2">
    <source>
        <dbReference type="ARBA" id="ARBA00005466"/>
    </source>
</evidence>
<evidence type="ECO:0000256" key="3">
    <source>
        <dbReference type="ARBA" id="ARBA00022630"/>
    </source>
</evidence>
<dbReference type="SUPFAM" id="SSF55103">
    <property type="entry name" value="FAD-linked oxidases, C-terminal domain"/>
    <property type="match status" value="1"/>
</dbReference>
<evidence type="ECO:0000313" key="8">
    <source>
        <dbReference type="Proteomes" id="UP000538929"/>
    </source>
</evidence>
<evidence type="ECO:0000256" key="4">
    <source>
        <dbReference type="ARBA" id="ARBA00022827"/>
    </source>
</evidence>
<gene>
    <name evidence="7" type="ORF">FNQ90_03710</name>
</gene>
<dbReference type="InterPro" id="IPR006311">
    <property type="entry name" value="TAT_signal"/>
</dbReference>
<sequence>MTTELTRRRILSGLTVGAGVAVLGWNPGAQAWATSPDPAAGIQQIPALDGTLVLPADHAAFTEDFGHLFTRKPQAVLTPGSVDDIRKVVRFAHNNRIPVAVNGQSGTGTQDRESHSHYGQALVEGGIAIDPKPLGTIHRIGRGIADVDAGATWSMLALRALDTGQTVPVYNDFAHLSIGGTLSVGGLGGASQHHGSQADTVEWLQVVTGTGEVVKCSRHSNRALFEAVLVGGGQFGIIVRAGLRLIPAPASARALQYTYTDRAAFLRDSVAIMRSGVVDDQNGYAEPSPGGGWTYRLALGLFHSAPDQPDVAAVEAVLSSHATPGPTADMTYREWLLRFEPDWAALKAAGFWGAKKPWLMMFLGPENTPAYLDTVLGELTATQMGPGPVRISPMDARPLTLPNFMLPQSRSHEFFEVSLIRFPAPNHPDIPGLLAQNRRFYDRAVRLGAKRYLVGAVPSMTSTDWRIHYGRRWTHLRSMKHRYDPAGILTPGQGIFG</sequence>
<feature type="domain" description="FAD-binding PCMH-type" evidence="6">
    <location>
        <begin position="69"/>
        <end position="248"/>
    </location>
</feature>
<dbReference type="AlphaFoldDB" id="A0A7W3TB12"/>
<dbReference type="InterPro" id="IPR050432">
    <property type="entry name" value="FAD-linked_Oxidoreductases_BP"/>
</dbReference>